<evidence type="ECO:0000256" key="1">
    <source>
        <dbReference type="SAM" id="MobiDB-lite"/>
    </source>
</evidence>
<feature type="region of interest" description="Disordered" evidence="1">
    <location>
        <begin position="22"/>
        <end position="74"/>
    </location>
</feature>
<evidence type="ECO:0000313" key="4">
    <source>
        <dbReference type="Proteomes" id="UP001597506"/>
    </source>
</evidence>
<evidence type="ECO:0000313" key="3">
    <source>
        <dbReference type="EMBL" id="MFD2681203.1"/>
    </source>
</evidence>
<dbReference type="PROSITE" id="PS51257">
    <property type="entry name" value="PROKAR_LIPOPROTEIN"/>
    <property type="match status" value="1"/>
</dbReference>
<evidence type="ECO:0000256" key="2">
    <source>
        <dbReference type="SAM" id="SignalP"/>
    </source>
</evidence>
<accession>A0ABW5RRA4</accession>
<sequence>MKKLIGVGLLLLLLLVGCSSDTDETTDKESNISDEPAQEEKDVAEKPKSEYPFPSDTTEIGEGKLSIQTPSGDSADGTVPVLFVSDDVIMDSVGYTIENFDGDKEVFLYVNEIFVDANQGGYMSQSSLELEDWLLDPGEYEVVAAQFEGNDPNNKVVSLSKAKYKVEQGS</sequence>
<reference evidence="4" key="1">
    <citation type="journal article" date="2019" name="Int. J. Syst. Evol. Microbiol.">
        <title>The Global Catalogue of Microorganisms (GCM) 10K type strain sequencing project: providing services to taxonomists for standard genome sequencing and annotation.</title>
        <authorList>
            <consortium name="The Broad Institute Genomics Platform"/>
            <consortium name="The Broad Institute Genome Sequencing Center for Infectious Disease"/>
            <person name="Wu L."/>
            <person name="Ma J."/>
        </authorList>
    </citation>
    <scope>NUCLEOTIDE SEQUENCE [LARGE SCALE GENOMIC DNA]</scope>
    <source>
        <strain evidence="4">KCTC 3913</strain>
    </source>
</reference>
<dbReference type="EMBL" id="JBHUMF010000026">
    <property type="protein sequence ID" value="MFD2681203.1"/>
    <property type="molecule type" value="Genomic_DNA"/>
</dbReference>
<evidence type="ECO:0008006" key="5">
    <source>
        <dbReference type="Google" id="ProtNLM"/>
    </source>
</evidence>
<organism evidence="3 4">
    <name type="scientific">Bacillus seohaeanensis</name>
    <dbReference type="NCBI Taxonomy" id="284580"/>
    <lineage>
        <taxon>Bacteria</taxon>
        <taxon>Bacillati</taxon>
        <taxon>Bacillota</taxon>
        <taxon>Bacilli</taxon>
        <taxon>Bacillales</taxon>
        <taxon>Bacillaceae</taxon>
        <taxon>Bacillus</taxon>
    </lineage>
</organism>
<protein>
    <recommendedName>
        <fullName evidence="5">Lipoprotein</fullName>
    </recommendedName>
</protein>
<dbReference type="Proteomes" id="UP001597506">
    <property type="component" value="Unassembled WGS sequence"/>
</dbReference>
<keyword evidence="2" id="KW-0732">Signal</keyword>
<name>A0ABW5RRA4_9BACI</name>
<gene>
    <name evidence="3" type="ORF">ACFSUL_10655</name>
</gene>
<feature type="signal peptide" evidence="2">
    <location>
        <begin position="1"/>
        <end position="22"/>
    </location>
</feature>
<keyword evidence="4" id="KW-1185">Reference proteome</keyword>
<feature type="chain" id="PRO_5045458793" description="Lipoprotein" evidence="2">
    <location>
        <begin position="23"/>
        <end position="170"/>
    </location>
</feature>
<comment type="caution">
    <text evidence="3">The sequence shown here is derived from an EMBL/GenBank/DDBJ whole genome shotgun (WGS) entry which is preliminary data.</text>
</comment>
<proteinExistence type="predicted"/>
<feature type="compositionally biased region" description="Basic and acidic residues" evidence="1">
    <location>
        <begin position="38"/>
        <end position="49"/>
    </location>
</feature>
<dbReference type="RefSeq" id="WP_377935206.1">
    <property type="nucleotide sequence ID" value="NZ_JBHUMF010000026.1"/>
</dbReference>